<sequence>MTWSKFRNALPPLSSKQQAFRPLHAWRLVLACSMWLLAGSLLTGCGIYSFNGTNIDPAVRTISIATIQNNSPQGPAFLTQRFTEDLKDYFQRNTNLRLVPRDGDLQFDGNIIAYDFAPASIQQVEGVSQAGSNRLTIQVKIRFTNTKDDKQSFEQVFQNFDDYPASRNIATINSDPGAVRTTTDKIVTDIFNKSVANW</sequence>
<feature type="transmembrane region" description="Helical" evidence="1">
    <location>
        <begin position="25"/>
        <end position="50"/>
    </location>
</feature>
<evidence type="ECO:0008006" key="4">
    <source>
        <dbReference type="Google" id="ProtNLM"/>
    </source>
</evidence>
<dbReference type="Pfam" id="PF04390">
    <property type="entry name" value="LptE"/>
    <property type="match status" value="1"/>
</dbReference>
<dbReference type="Proteomes" id="UP001501469">
    <property type="component" value="Unassembled WGS sequence"/>
</dbReference>
<dbReference type="InterPro" id="IPR007485">
    <property type="entry name" value="LPS_assembly_LptE"/>
</dbReference>
<protein>
    <recommendedName>
        <fullName evidence="4">Lipopolysaccharide-assembly</fullName>
    </recommendedName>
</protein>
<name>A0ABP7UDZ7_9BACT</name>
<keyword evidence="1" id="KW-0812">Transmembrane</keyword>
<evidence type="ECO:0000256" key="1">
    <source>
        <dbReference type="SAM" id="Phobius"/>
    </source>
</evidence>
<organism evidence="2 3">
    <name type="scientific">Hymenobacter glaciei</name>
    <dbReference type="NCBI Taxonomy" id="877209"/>
    <lineage>
        <taxon>Bacteria</taxon>
        <taxon>Pseudomonadati</taxon>
        <taxon>Bacteroidota</taxon>
        <taxon>Cytophagia</taxon>
        <taxon>Cytophagales</taxon>
        <taxon>Hymenobacteraceae</taxon>
        <taxon>Hymenobacter</taxon>
    </lineage>
</organism>
<comment type="caution">
    <text evidence="2">The sequence shown here is derived from an EMBL/GenBank/DDBJ whole genome shotgun (WGS) entry which is preliminary data.</text>
</comment>
<keyword evidence="3" id="KW-1185">Reference proteome</keyword>
<keyword evidence="1" id="KW-0472">Membrane</keyword>
<evidence type="ECO:0000313" key="3">
    <source>
        <dbReference type="Proteomes" id="UP001501469"/>
    </source>
</evidence>
<gene>
    <name evidence="2" type="ORF">GCM10022409_29080</name>
</gene>
<proteinExistence type="predicted"/>
<dbReference type="EMBL" id="BAABDK010000023">
    <property type="protein sequence ID" value="GAA4041279.1"/>
    <property type="molecule type" value="Genomic_DNA"/>
</dbReference>
<keyword evidence="1" id="KW-1133">Transmembrane helix</keyword>
<reference evidence="3" key="1">
    <citation type="journal article" date="2019" name="Int. J. Syst. Evol. Microbiol.">
        <title>The Global Catalogue of Microorganisms (GCM) 10K type strain sequencing project: providing services to taxonomists for standard genome sequencing and annotation.</title>
        <authorList>
            <consortium name="The Broad Institute Genomics Platform"/>
            <consortium name="The Broad Institute Genome Sequencing Center for Infectious Disease"/>
            <person name="Wu L."/>
            <person name="Ma J."/>
        </authorList>
    </citation>
    <scope>NUCLEOTIDE SEQUENCE [LARGE SCALE GENOMIC DNA]</scope>
    <source>
        <strain evidence="3">JCM 17225</strain>
    </source>
</reference>
<accession>A0ABP7UDZ7</accession>
<evidence type="ECO:0000313" key="2">
    <source>
        <dbReference type="EMBL" id="GAA4041279.1"/>
    </source>
</evidence>